<dbReference type="EMBL" id="SMMU01000003">
    <property type="protein sequence ID" value="TCL33650.1"/>
    <property type="molecule type" value="Genomic_DNA"/>
</dbReference>
<dbReference type="Pfam" id="PF10592">
    <property type="entry name" value="AIPR"/>
    <property type="match status" value="1"/>
</dbReference>
<dbReference type="Proteomes" id="UP000295169">
    <property type="component" value="Unassembled WGS sequence"/>
</dbReference>
<dbReference type="RefSeq" id="WP_131299808.1">
    <property type="nucleotide sequence ID" value="NZ_JBHLST010000048.1"/>
</dbReference>
<proteinExistence type="predicted"/>
<comment type="caution">
    <text evidence="2">The sequence shown here is derived from an EMBL/GenBank/DDBJ whole genome shotgun (WGS) entry which is preliminary data.</text>
</comment>
<accession>A0A4R1PQ56</accession>
<feature type="domain" description="Abortive phage infection protein C-terminal" evidence="1">
    <location>
        <begin position="257"/>
        <end position="515"/>
    </location>
</feature>
<protein>
    <submittedName>
        <fullName evidence="2">AIPR protein</fullName>
    </submittedName>
</protein>
<organism evidence="2 3">
    <name type="scientific">Azotobacter chroococcum</name>
    <dbReference type="NCBI Taxonomy" id="353"/>
    <lineage>
        <taxon>Bacteria</taxon>
        <taxon>Pseudomonadati</taxon>
        <taxon>Pseudomonadota</taxon>
        <taxon>Gammaproteobacteria</taxon>
        <taxon>Pseudomonadales</taxon>
        <taxon>Pseudomonadaceae</taxon>
        <taxon>Azotobacter</taxon>
    </lineage>
</organism>
<dbReference type="InterPro" id="IPR018891">
    <property type="entry name" value="AIPR_C"/>
</dbReference>
<evidence type="ECO:0000313" key="3">
    <source>
        <dbReference type="Proteomes" id="UP000295169"/>
    </source>
</evidence>
<gene>
    <name evidence="2" type="ORF">EV691_10317</name>
</gene>
<evidence type="ECO:0000259" key="1">
    <source>
        <dbReference type="Pfam" id="PF10592"/>
    </source>
</evidence>
<reference evidence="2 3" key="1">
    <citation type="submission" date="2019-03" db="EMBL/GenBank/DDBJ databases">
        <title>Genomic Encyclopedia of Type Strains, Phase IV (KMG-IV): sequencing the most valuable type-strain genomes for metagenomic binning, comparative biology and taxonomic classification.</title>
        <authorList>
            <person name="Goeker M."/>
        </authorList>
    </citation>
    <scope>NUCLEOTIDE SEQUENCE [LARGE SCALE GENOMIC DNA]</scope>
    <source>
        <strain evidence="2 3">DSM 2286</strain>
    </source>
</reference>
<dbReference type="AlphaFoldDB" id="A0A4R1PQ56"/>
<name>A0A4R1PQ56_9GAMM</name>
<evidence type="ECO:0000313" key="2">
    <source>
        <dbReference type="EMBL" id="TCL33650.1"/>
    </source>
</evidence>
<sequence length="568" mass="64658">MDQILKGYVDSFSDERGYSNLEDSDKFEHFVNYCMVSKQYPRDFDLDSISVGGSDDCGFDGVAIIVNGNIVKKVEEIDYLLKKNGYLDVAFIFVQSKSSSKFKGEQVGTFVFGLKNFFAKKSSIPENAQVQNLRELKDRIYSHSIQFDGLPVLDVYFVSTGEWKSPEAITGRTKHELQDLERMKIFRSVDLSFVDAERLKSTFRELKRKTVKEIEFANHVALPEINHVRQSFVGSLAASEYIKLITDAEGDLQKSLFDDNVRDFQGKNKINVDIGKTLNDPALQAAMAILNNGITIIAKKVEPIGGKMKLTDFQIVNGCQSSYVLYENRSKLSAGTHVVVKIIETTNHELSSKVIQATNKQTLVTDEAFESLSPFHKDLEEFYKATASKVDHPIYYERRSKQYDSAPDVPASQVMTLSTQIKAYVATTLAQPHSTHRYYGELLEANRKSMFKPSDSHQLYYISCLALNRLERMLRVPGVSRLYKDFKFQLLYLMHCYHDFLRKNKKGYGFEQILSFYNDKRDSQVLFDAAKNSLEIALGKSGLQVKDAERSREFTNALRAEFENSIPG</sequence>